<reference evidence="8 9" key="1">
    <citation type="journal article" date="2014" name="Nat. Genet.">
        <title>Genome sequence of the hot pepper provides insights into the evolution of pungency in Capsicum species.</title>
        <authorList>
            <person name="Kim S."/>
            <person name="Park M."/>
            <person name="Yeom S.I."/>
            <person name="Kim Y.M."/>
            <person name="Lee J.M."/>
            <person name="Lee H.A."/>
            <person name="Seo E."/>
            <person name="Choi J."/>
            <person name="Cheong K."/>
            <person name="Kim K.T."/>
            <person name="Jung K."/>
            <person name="Lee G.W."/>
            <person name="Oh S.K."/>
            <person name="Bae C."/>
            <person name="Kim S.B."/>
            <person name="Lee H.Y."/>
            <person name="Kim S.Y."/>
            <person name="Kim M.S."/>
            <person name="Kang B.C."/>
            <person name="Jo Y.D."/>
            <person name="Yang H.B."/>
            <person name="Jeong H.J."/>
            <person name="Kang W.H."/>
            <person name="Kwon J.K."/>
            <person name="Shin C."/>
            <person name="Lim J.Y."/>
            <person name="Park J.H."/>
            <person name="Huh J.H."/>
            <person name="Kim J.S."/>
            <person name="Kim B.D."/>
            <person name="Cohen O."/>
            <person name="Paran I."/>
            <person name="Suh M.C."/>
            <person name="Lee S.B."/>
            <person name="Kim Y.K."/>
            <person name="Shin Y."/>
            <person name="Noh S.J."/>
            <person name="Park J."/>
            <person name="Seo Y.S."/>
            <person name="Kwon S.Y."/>
            <person name="Kim H.A."/>
            <person name="Park J.M."/>
            <person name="Kim H.J."/>
            <person name="Choi S.B."/>
            <person name="Bosland P.W."/>
            <person name="Reeves G."/>
            <person name="Jo S.H."/>
            <person name="Lee B.W."/>
            <person name="Cho H.T."/>
            <person name="Choi H.S."/>
            <person name="Lee M.S."/>
            <person name="Yu Y."/>
            <person name="Do Choi Y."/>
            <person name="Park B.S."/>
            <person name="van Deynze A."/>
            <person name="Ashrafi H."/>
            <person name="Hill T."/>
            <person name="Kim W.T."/>
            <person name="Pai H.S."/>
            <person name="Ahn H.K."/>
            <person name="Yeam I."/>
            <person name="Giovannoni J.J."/>
            <person name="Rose J.K."/>
            <person name="Sorensen I."/>
            <person name="Lee S.J."/>
            <person name="Kim R.W."/>
            <person name="Choi I.Y."/>
            <person name="Choi B.S."/>
            <person name="Lim J.S."/>
            <person name="Lee Y.H."/>
            <person name="Choi D."/>
        </authorList>
    </citation>
    <scope>NUCLEOTIDE SEQUENCE [LARGE SCALE GENOMIC DNA]</scope>
    <source>
        <strain evidence="9">cv. CM334</strain>
    </source>
</reference>
<feature type="signal peptide" evidence="6">
    <location>
        <begin position="1"/>
        <end position="17"/>
    </location>
</feature>
<dbReference type="SMR" id="A0A2G2Z0Q1"/>
<keyword evidence="9" id="KW-1185">Reference proteome</keyword>
<keyword evidence="3" id="KW-0238">DNA-binding</keyword>
<protein>
    <recommendedName>
        <fullName evidence="7">NAC domain-containing protein</fullName>
    </recommendedName>
</protein>
<comment type="caution">
    <text evidence="8">The sequence shown here is derived from an EMBL/GenBank/DDBJ whole genome shotgun (WGS) entry which is preliminary data.</text>
</comment>
<keyword evidence="2" id="KW-0805">Transcription regulation</keyword>
<dbReference type="InterPro" id="IPR036093">
    <property type="entry name" value="NAC_dom_sf"/>
</dbReference>
<accession>A0A2G2Z0Q1</accession>
<dbReference type="Pfam" id="PF02365">
    <property type="entry name" value="NAM"/>
    <property type="match status" value="1"/>
</dbReference>
<evidence type="ECO:0000256" key="6">
    <source>
        <dbReference type="SAM" id="SignalP"/>
    </source>
</evidence>
<feature type="chain" id="PRO_5013632926" description="NAC domain-containing protein" evidence="6">
    <location>
        <begin position="18"/>
        <end position="137"/>
    </location>
</feature>
<evidence type="ECO:0000313" key="9">
    <source>
        <dbReference type="Proteomes" id="UP000222542"/>
    </source>
</evidence>
<sequence>MEYLVVLLMTVFIATSSQRKGSWKQQAEGKPVHYNSSSSTVVIGCKKKMRYIINNEHKEDDGHYWLMQEYELSNVILHKFDEKRRDYVLCAITKKLIETCSSEIYNVSEETNDVNSSNDNSMCWKLEQSKSEFRRIT</sequence>
<reference evidence="8 9" key="2">
    <citation type="journal article" date="2017" name="Genome Biol.">
        <title>New reference genome sequences of hot pepper reveal the massive evolution of plant disease-resistance genes by retroduplication.</title>
        <authorList>
            <person name="Kim S."/>
            <person name="Park J."/>
            <person name="Yeom S.I."/>
            <person name="Kim Y.M."/>
            <person name="Seo E."/>
            <person name="Kim K.T."/>
            <person name="Kim M.S."/>
            <person name="Lee J.M."/>
            <person name="Cheong K."/>
            <person name="Shin H.S."/>
            <person name="Kim S.B."/>
            <person name="Han K."/>
            <person name="Lee J."/>
            <person name="Park M."/>
            <person name="Lee H.A."/>
            <person name="Lee H.Y."/>
            <person name="Lee Y."/>
            <person name="Oh S."/>
            <person name="Lee J.H."/>
            <person name="Choi E."/>
            <person name="Choi E."/>
            <person name="Lee S.E."/>
            <person name="Jeon J."/>
            <person name="Kim H."/>
            <person name="Choi G."/>
            <person name="Song H."/>
            <person name="Lee J."/>
            <person name="Lee S.C."/>
            <person name="Kwon J.K."/>
            <person name="Lee H.Y."/>
            <person name="Koo N."/>
            <person name="Hong Y."/>
            <person name="Kim R.W."/>
            <person name="Kang W.H."/>
            <person name="Huh J.H."/>
            <person name="Kang B.C."/>
            <person name="Yang T.J."/>
            <person name="Lee Y.H."/>
            <person name="Bennetzen J.L."/>
            <person name="Choi D."/>
        </authorList>
    </citation>
    <scope>NUCLEOTIDE SEQUENCE [LARGE SCALE GENOMIC DNA]</scope>
    <source>
        <strain evidence="9">cv. CM334</strain>
    </source>
</reference>
<dbReference type="InterPro" id="IPR003441">
    <property type="entry name" value="NAC-dom"/>
</dbReference>
<feature type="domain" description="NAC" evidence="7">
    <location>
        <begin position="1"/>
        <end position="95"/>
    </location>
</feature>
<proteinExistence type="predicted"/>
<dbReference type="EMBL" id="AYRZ02000007">
    <property type="protein sequence ID" value="PHT75559.1"/>
    <property type="molecule type" value="Genomic_DNA"/>
</dbReference>
<dbReference type="Proteomes" id="UP000222542">
    <property type="component" value="Unassembled WGS sequence"/>
</dbReference>
<dbReference type="SUPFAM" id="SSF101941">
    <property type="entry name" value="NAC domain"/>
    <property type="match status" value="1"/>
</dbReference>
<dbReference type="Gene3D" id="2.170.150.80">
    <property type="entry name" value="NAC domain"/>
    <property type="match status" value="1"/>
</dbReference>
<evidence type="ECO:0000256" key="1">
    <source>
        <dbReference type="ARBA" id="ARBA00004123"/>
    </source>
</evidence>
<gene>
    <name evidence="8" type="ORF">T459_19081</name>
</gene>
<keyword evidence="6" id="KW-0732">Signal</keyword>
<dbReference type="GO" id="GO:0006355">
    <property type="term" value="P:regulation of DNA-templated transcription"/>
    <property type="evidence" value="ECO:0007669"/>
    <property type="project" value="InterPro"/>
</dbReference>
<keyword evidence="4" id="KW-0804">Transcription</keyword>
<dbReference type="PANTHER" id="PTHR31989">
    <property type="entry name" value="NAC DOMAIN-CONTAINING PROTEIN 82-RELATED"/>
    <property type="match status" value="1"/>
</dbReference>
<dbReference type="PROSITE" id="PS51005">
    <property type="entry name" value="NAC"/>
    <property type="match status" value="1"/>
</dbReference>
<name>A0A2G2Z0Q1_CAPAN</name>
<organism evidence="8 9">
    <name type="scientific">Capsicum annuum</name>
    <name type="common">Capsicum pepper</name>
    <dbReference type="NCBI Taxonomy" id="4072"/>
    <lineage>
        <taxon>Eukaryota</taxon>
        <taxon>Viridiplantae</taxon>
        <taxon>Streptophyta</taxon>
        <taxon>Embryophyta</taxon>
        <taxon>Tracheophyta</taxon>
        <taxon>Spermatophyta</taxon>
        <taxon>Magnoliopsida</taxon>
        <taxon>eudicotyledons</taxon>
        <taxon>Gunneridae</taxon>
        <taxon>Pentapetalae</taxon>
        <taxon>asterids</taxon>
        <taxon>lamiids</taxon>
        <taxon>Solanales</taxon>
        <taxon>Solanaceae</taxon>
        <taxon>Solanoideae</taxon>
        <taxon>Capsiceae</taxon>
        <taxon>Capsicum</taxon>
    </lineage>
</organism>
<evidence type="ECO:0000256" key="5">
    <source>
        <dbReference type="ARBA" id="ARBA00023242"/>
    </source>
</evidence>
<evidence type="ECO:0000259" key="7">
    <source>
        <dbReference type="PROSITE" id="PS51005"/>
    </source>
</evidence>
<evidence type="ECO:0000256" key="2">
    <source>
        <dbReference type="ARBA" id="ARBA00023015"/>
    </source>
</evidence>
<evidence type="ECO:0000256" key="3">
    <source>
        <dbReference type="ARBA" id="ARBA00023125"/>
    </source>
</evidence>
<dbReference type="Gramene" id="PHT75559">
    <property type="protein sequence ID" value="PHT75559"/>
    <property type="gene ID" value="T459_19081"/>
</dbReference>
<evidence type="ECO:0000256" key="4">
    <source>
        <dbReference type="ARBA" id="ARBA00023163"/>
    </source>
</evidence>
<dbReference type="GO" id="GO:0005634">
    <property type="term" value="C:nucleus"/>
    <property type="evidence" value="ECO:0007669"/>
    <property type="project" value="UniProtKB-SubCell"/>
</dbReference>
<evidence type="ECO:0000313" key="8">
    <source>
        <dbReference type="EMBL" id="PHT75559.1"/>
    </source>
</evidence>
<keyword evidence="5" id="KW-0539">Nucleus</keyword>
<comment type="subcellular location">
    <subcellularLocation>
        <location evidence="1">Nucleus</location>
    </subcellularLocation>
</comment>
<dbReference type="GO" id="GO:0003677">
    <property type="term" value="F:DNA binding"/>
    <property type="evidence" value="ECO:0007669"/>
    <property type="project" value="UniProtKB-KW"/>
</dbReference>
<dbReference type="AlphaFoldDB" id="A0A2G2Z0Q1"/>